<comment type="caution">
    <text evidence="2">The sequence shown here is derived from an EMBL/GenBank/DDBJ whole genome shotgun (WGS) entry which is preliminary data.</text>
</comment>
<name>A0AA40K908_9PEZI</name>
<accession>A0AA40K908</accession>
<evidence type="ECO:0000313" key="3">
    <source>
        <dbReference type="Proteomes" id="UP001172155"/>
    </source>
</evidence>
<protein>
    <submittedName>
        <fullName evidence="2">Uncharacterized protein</fullName>
    </submittedName>
</protein>
<reference evidence="2" key="1">
    <citation type="submission" date="2023-06" db="EMBL/GenBank/DDBJ databases">
        <title>Genome-scale phylogeny and comparative genomics of the fungal order Sordariales.</title>
        <authorList>
            <consortium name="Lawrence Berkeley National Laboratory"/>
            <person name="Hensen N."/>
            <person name="Bonometti L."/>
            <person name="Westerberg I."/>
            <person name="Brannstrom I.O."/>
            <person name="Guillou S."/>
            <person name="Cros-Aarteil S."/>
            <person name="Calhoun S."/>
            <person name="Haridas S."/>
            <person name="Kuo A."/>
            <person name="Mondo S."/>
            <person name="Pangilinan J."/>
            <person name="Riley R."/>
            <person name="LaButti K."/>
            <person name="Andreopoulos B."/>
            <person name="Lipzen A."/>
            <person name="Chen C."/>
            <person name="Yanf M."/>
            <person name="Daum C."/>
            <person name="Ng V."/>
            <person name="Clum A."/>
            <person name="Steindorff A."/>
            <person name="Ohm R."/>
            <person name="Martin F."/>
            <person name="Silar P."/>
            <person name="Natvig D."/>
            <person name="Lalanne C."/>
            <person name="Gautier V."/>
            <person name="Ament-velasquez S.L."/>
            <person name="Kruys A."/>
            <person name="Hutchinson M.I."/>
            <person name="Powell A.J."/>
            <person name="Barry K."/>
            <person name="Miller A.N."/>
            <person name="Grigoriev I.V."/>
            <person name="Debuchy R."/>
            <person name="Gladieux P."/>
            <person name="Thoren M.H."/>
            <person name="Johannesson H."/>
        </authorList>
    </citation>
    <scope>NUCLEOTIDE SEQUENCE</scope>
    <source>
        <strain evidence="2">SMH3187-1</strain>
    </source>
</reference>
<dbReference type="EMBL" id="JAUKUD010000003">
    <property type="protein sequence ID" value="KAK0750255.1"/>
    <property type="molecule type" value="Genomic_DNA"/>
</dbReference>
<feature type="compositionally biased region" description="Pro residues" evidence="1">
    <location>
        <begin position="106"/>
        <end position="121"/>
    </location>
</feature>
<evidence type="ECO:0000313" key="2">
    <source>
        <dbReference type="EMBL" id="KAK0750255.1"/>
    </source>
</evidence>
<feature type="compositionally biased region" description="Pro residues" evidence="1">
    <location>
        <begin position="211"/>
        <end position="220"/>
    </location>
</feature>
<feature type="region of interest" description="Disordered" evidence="1">
    <location>
        <begin position="302"/>
        <end position="339"/>
    </location>
</feature>
<feature type="region of interest" description="Disordered" evidence="1">
    <location>
        <begin position="103"/>
        <end position="137"/>
    </location>
</feature>
<sequence length="339" mass="37046">MANQYINLRQAKQVFDIKGESVEPTEAFDINGDPINHIGWNAYHRDASQWSAYPPLPADNFSRIADNTHVMPFMGAPAAPQMPFYLPVPSHYPHLSEPYHPLSSEPYPPLPLSPSPPPSPSPSDLALSDYEPSPPWTQTVAHQHLAPLTASAADARYGGADAHLAPYFAPDIVAFQHLAPLTAPVLVDRYASEQRAPSFRPRCFLSADKSPLPPLRPAPPTQVRRKRSEVVVPARPAQMKRRRSVDARVDPSPRPAPAPRKGKSASRNAAPRAIARTAAAPRTITTVASARKCSAVAEVIYVGGKPDEVDDDDDSEFNSGSEIGEPDSEYDETAPRRRR</sequence>
<feature type="region of interest" description="Disordered" evidence="1">
    <location>
        <begin position="204"/>
        <end position="271"/>
    </location>
</feature>
<organism evidence="2 3">
    <name type="scientific">Schizothecium vesticola</name>
    <dbReference type="NCBI Taxonomy" id="314040"/>
    <lineage>
        <taxon>Eukaryota</taxon>
        <taxon>Fungi</taxon>
        <taxon>Dikarya</taxon>
        <taxon>Ascomycota</taxon>
        <taxon>Pezizomycotina</taxon>
        <taxon>Sordariomycetes</taxon>
        <taxon>Sordariomycetidae</taxon>
        <taxon>Sordariales</taxon>
        <taxon>Schizotheciaceae</taxon>
        <taxon>Schizothecium</taxon>
    </lineage>
</organism>
<gene>
    <name evidence="2" type="ORF">B0T18DRAFT_445911</name>
</gene>
<keyword evidence="3" id="KW-1185">Reference proteome</keyword>
<dbReference type="Proteomes" id="UP001172155">
    <property type="component" value="Unassembled WGS sequence"/>
</dbReference>
<evidence type="ECO:0000256" key="1">
    <source>
        <dbReference type="SAM" id="MobiDB-lite"/>
    </source>
</evidence>
<dbReference type="AlphaFoldDB" id="A0AA40K908"/>
<proteinExistence type="predicted"/>